<feature type="chain" id="PRO_5026678581" description="RCC1-like domain-containing protein" evidence="3">
    <location>
        <begin position="39"/>
        <end position="420"/>
    </location>
</feature>
<dbReference type="AlphaFoldDB" id="A0A6M4IQ19"/>
<keyword evidence="1" id="KW-0344">Guanine-nucleotide releasing factor</keyword>
<dbReference type="PRINTS" id="PR00633">
    <property type="entry name" value="RCCNDNSATION"/>
</dbReference>
<evidence type="ECO:0000313" key="6">
    <source>
        <dbReference type="Proteomes" id="UP000500938"/>
    </source>
</evidence>
<dbReference type="InterPro" id="IPR009091">
    <property type="entry name" value="RCC1/BLIP-II"/>
</dbReference>
<dbReference type="PANTHER" id="PTHR45982">
    <property type="entry name" value="REGULATOR OF CHROMOSOME CONDENSATION"/>
    <property type="match status" value="1"/>
</dbReference>
<organism evidence="5 6">
    <name type="scientific">Gemmatimonas groenlandica</name>
    <dbReference type="NCBI Taxonomy" id="2732249"/>
    <lineage>
        <taxon>Bacteria</taxon>
        <taxon>Pseudomonadati</taxon>
        <taxon>Gemmatimonadota</taxon>
        <taxon>Gemmatimonadia</taxon>
        <taxon>Gemmatimonadales</taxon>
        <taxon>Gemmatimonadaceae</taxon>
        <taxon>Gemmatimonas</taxon>
    </lineage>
</organism>
<dbReference type="PROSITE" id="PS51257">
    <property type="entry name" value="PROKAR_LIPOPROTEIN"/>
    <property type="match status" value="1"/>
</dbReference>
<keyword evidence="3" id="KW-0732">Signal</keyword>
<sequence length="420" mass="43176">MTPRRHTHRVPVSCIPAAVRVARLLTLLLALSACDAAAVNNPYAGRAVPTPVSVSGARQYARVSAGFFHSCAVTTNGEGWCWGSNEYLQLGAASTPPRCESFSCSRTPLRVAGALAWSDIAAGVTSTCALTTNGRAYCWGGGYPGVRTLLGDSTTVSSQTPVRVQTDSTFIAITVGGSHSCALTAGGTAMCWGENQFGQLGDGTATSSTTPVVVGSAVRFASISASLSTTCAVAVGGVGYCWGSNRWGQIGVGEVPYNSFGLSERRPREISGDRRWTQLATGHEHTCGITTDGAALCWGLNENAGQLGDGTTVSHRGVPTPVSGGRTYDGITAGAAAACAHTPANELYCWGSNYFGGLGNGQTQSVGVNRPVKNIGGAFRGPDASRNHSMGLGSSHGCAIKTDGSVSCWGDAFYGQTGDR</sequence>
<evidence type="ECO:0000313" key="5">
    <source>
        <dbReference type="EMBL" id="QJR36803.1"/>
    </source>
</evidence>
<evidence type="ECO:0000256" key="2">
    <source>
        <dbReference type="ARBA" id="ARBA00022737"/>
    </source>
</evidence>
<dbReference type="Pfam" id="PF25390">
    <property type="entry name" value="WD40_RLD"/>
    <property type="match status" value="1"/>
</dbReference>
<dbReference type="GO" id="GO:0005085">
    <property type="term" value="F:guanyl-nucleotide exchange factor activity"/>
    <property type="evidence" value="ECO:0007669"/>
    <property type="project" value="TreeGrafter"/>
</dbReference>
<evidence type="ECO:0000259" key="4">
    <source>
        <dbReference type="Pfam" id="PF25390"/>
    </source>
</evidence>
<evidence type="ECO:0000256" key="1">
    <source>
        <dbReference type="ARBA" id="ARBA00022658"/>
    </source>
</evidence>
<keyword evidence="6" id="KW-1185">Reference proteome</keyword>
<dbReference type="EMBL" id="CP053085">
    <property type="protein sequence ID" value="QJR36803.1"/>
    <property type="molecule type" value="Genomic_DNA"/>
</dbReference>
<dbReference type="PROSITE" id="PS50012">
    <property type="entry name" value="RCC1_3"/>
    <property type="match status" value="4"/>
</dbReference>
<feature type="signal peptide" evidence="3">
    <location>
        <begin position="1"/>
        <end position="38"/>
    </location>
</feature>
<dbReference type="InterPro" id="IPR000408">
    <property type="entry name" value="Reg_chr_condens"/>
</dbReference>
<feature type="domain" description="RCC1-like" evidence="4">
    <location>
        <begin position="48"/>
        <end position="372"/>
    </location>
</feature>
<evidence type="ECO:0000256" key="3">
    <source>
        <dbReference type="SAM" id="SignalP"/>
    </source>
</evidence>
<dbReference type="KEGG" id="ggr:HKW67_15395"/>
<keyword evidence="2" id="KW-0677">Repeat</keyword>
<name>A0A6M4IQ19_9BACT</name>
<reference evidence="5 6" key="1">
    <citation type="submission" date="2020-05" db="EMBL/GenBank/DDBJ databases">
        <title>Complete genome sequence of Gemmatimonas greenlandica TET16.</title>
        <authorList>
            <person name="Zeng Y."/>
        </authorList>
    </citation>
    <scope>NUCLEOTIDE SEQUENCE [LARGE SCALE GENOMIC DNA]</scope>
    <source>
        <strain evidence="5 6">TET16</strain>
    </source>
</reference>
<dbReference type="Proteomes" id="UP000500938">
    <property type="component" value="Chromosome"/>
</dbReference>
<dbReference type="PANTHER" id="PTHR45982:SF1">
    <property type="entry name" value="REGULATOR OF CHROMOSOME CONDENSATION"/>
    <property type="match status" value="1"/>
</dbReference>
<dbReference type="SUPFAM" id="SSF50985">
    <property type="entry name" value="RCC1/BLIP-II"/>
    <property type="match status" value="1"/>
</dbReference>
<gene>
    <name evidence="5" type="ORF">HKW67_15395</name>
</gene>
<dbReference type="InterPro" id="IPR051553">
    <property type="entry name" value="Ran_GTPase-activating"/>
</dbReference>
<proteinExistence type="predicted"/>
<dbReference type="GO" id="GO:0005737">
    <property type="term" value="C:cytoplasm"/>
    <property type="evidence" value="ECO:0007669"/>
    <property type="project" value="TreeGrafter"/>
</dbReference>
<dbReference type="RefSeq" id="WP_171226235.1">
    <property type="nucleotide sequence ID" value="NZ_CP053085.1"/>
</dbReference>
<protein>
    <recommendedName>
        <fullName evidence="4">RCC1-like domain-containing protein</fullName>
    </recommendedName>
</protein>
<accession>A0A6M4IQ19</accession>
<dbReference type="Pfam" id="PF13540">
    <property type="entry name" value="RCC1_2"/>
    <property type="match status" value="1"/>
</dbReference>
<dbReference type="InterPro" id="IPR058923">
    <property type="entry name" value="RCC1-like_dom"/>
</dbReference>
<dbReference type="Gene3D" id="2.130.10.30">
    <property type="entry name" value="Regulator of chromosome condensation 1/beta-lactamase-inhibitor protein II"/>
    <property type="match status" value="2"/>
</dbReference>